<protein>
    <submittedName>
        <fullName evidence="1">Type II toxin-antitoxin system VapC family toxin</fullName>
    </submittedName>
</protein>
<proteinExistence type="predicted"/>
<gene>
    <name evidence="1" type="ORF">KK097_16885</name>
</gene>
<sequence length="177" mass="19570">MFERLGSGEFDEHRVLEFDGCTSRPDAVVVETSFIECVLHRAEPQHVGASAFWDHLDLADTRILYSAFTEFELFESARHKGLQAARRHVAAWRDLLRSTQLHWVGIDDVSDGVPGLIEEFGLTASGAVHVATAISSKVDGFVTVDPAFGVVDKERLPLIIDAKGAQLARRLRASSRQ</sequence>
<dbReference type="InterPro" id="IPR029060">
    <property type="entry name" value="PIN-like_dom_sf"/>
</dbReference>
<name>A0ABS5VJ83_9MICO</name>
<reference evidence="1 2" key="1">
    <citation type="submission" date="2021-05" db="EMBL/GenBank/DDBJ databases">
        <title>Whole genome sequence of Curtobacterium flaccumfaciens pv. flaccumfaciens strain CFBP 8819.</title>
        <authorList>
            <person name="Osdaghi E."/>
            <person name="Taghouti G."/>
            <person name="Portier P."/>
            <person name="Fazliarab A."/>
            <person name="Taghavi S.M."/>
            <person name="Briand M."/>
            <person name="Le-Saux M."/>
            <person name="Jacques M.-A."/>
        </authorList>
    </citation>
    <scope>NUCLEOTIDE SEQUENCE [LARGE SCALE GENOMIC DNA]</scope>
    <source>
        <strain evidence="1 2">CFBP 8819</strain>
    </source>
</reference>
<comment type="caution">
    <text evidence="1">The sequence shown here is derived from an EMBL/GenBank/DDBJ whole genome shotgun (WGS) entry which is preliminary data.</text>
</comment>
<evidence type="ECO:0000313" key="1">
    <source>
        <dbReference type="EMBL" id="MBT1589492.1"/>
    </source>
</evidence>
<dbReference type="Proteomes" id="UP001519641">
    <property type="component" value="Unassembled WGS sequence"/>
</dbReference>
<keyword evidence="2" id="KW-1185">Reference proteome</keyword>
<accession>A0ABS5VJ83</accession>
<organism evidence="1 2">
    <name type="scientific">Curtobacterium aurantiacum</name>
    <dbReference type="NCBI Taxonomy" id="3236919"/>
    <lineage>
        <taxon>Bacteria</taxon>
        <taxon>Bacillati</taxon>
        <taxon>Actinomycetota</taxon>
        <taxon>Actinomycetes</taxon>
        <taxon>Micrococcales</taxon>
        <taxon>Microbacteriaceae</taxon>
        <taxon>Curtobacterium</taxon>
    </lineage>
</organism>
<evidence type="ECO:0000313" key="2">
    <source>
        <dbReference type="Proteomes" id="UP001519641"/>
    </source>
</evidence>
<dbReference type="SUPFAM" id="SSF88723">
    <property type="entry name" value="PIN domain-like"/>
    <property type="match status" value="1"/>
</dbReference>
<dbReference type="EMBL" id="JAHEWS010000038">
    <property type="protein sequence ID" value="MBT1589492.1"/>
    <property type="molecule type" value="Genomic_DNA"/>
</dbReference>
<dbReference type="RefSeq" id="WP_214531612.1">
    <property type="nucleotide sequence ID" value="NZ_JAHEWO010000045.1"/>
</dbReference>